<keyword evidence="4" id="KW-1185">Reference proteome</keyword>
<dbReference type="InterPro" id="IPR036010">
    <property type="entry name" value="2Fe-2S_ferredoxin-like_sf"/>
</dbReference>
<dbReference type="SUPFAM" id="SSF54292">
    <property type="entry name" value="2Fe-2S ferredoxin-like"/>
    <property type="match status" value="1"/>
</dbReference>
<feature type="compositionally biased region" description="Basic and acidic residues" evidence="2">
    <location>
        <begin position="107"/>
        <end position="132"/>
    </location>
</feature>
<dbReference type="Gene3D" id="3.10.20.440">
    <property type="entry name" value="2Fe-2S iron-sulphur cluster binding domain, sarcosine oxidase, alpha subunit, N-terminal domain"/>
    <property type="match status" value="1"/>
</dbReference>
<dbReference type="EMBL" id="QJJQ01000002">
    <property type="protein sequence ID" value="PXW89486.1"/>
    <property type="molecule type" value="Genomic_DNA"/>
</dbReference>
<evidence type="ECO:0000256" key="1">
    <source>
        <dbReference type="ARBA" id="ARBA00023002"/>
    </source>
</evidence>
<dbReference type="GO" id="GO:0051536">
    <property type="term" value="F:iron-sulfur cluster binding"/>
    <property type="evidence" value="ECO:0007669"/>
    <property type="project" value="InterPro"/>
</dbReference>
<organism evidence="3 4">
    <name type="scientific">Pseudogracilibacillus auburnensis</name>
    <dbReference type="NCBI Taxonomy" id="1494959"/>
    <lineage>
        <taxon>Bacteria</taxon>
        <taxon>Bacillati</taxon>
        <taxon>Bacillota</taxon>
        <taxon>Bacilli</taxon>
        <taxon>Bacillales</taxon>
        <taxon>Bacillaceae</taxon>
        <taxon>Pseudogracilibacillus</taxon>
    </lineage>
</organism>
<keyword evidence="1" id="KW-0560">Oxidoreductase</keyword>
<evidence type="ECO:0000313" key="3">
    <source>
        <dbReference type="EMBL" id="PXW89486.1"/>
    </source>
</evidence>
<accession>A0A2V3W7C0</accession>
<dbReference type="CDD" id="cd00207">
    <property type="entry name" value="fer2"/>
    <property type="match status" value="1"/>
</dbReference>
<name>A0A2V3W7C0_9BACI</name>
<evidence type="ECO:0000313" key="4">
    <source>
        <dbReference type="Proteomes" id="UP000247978"/>
    </source>
</evidence>
<dbReference type="InterPro" id="IPR001041">
    <property type="entry name" value="2Fe-2S_ferredoxin-type"/>
</dbReference>
<gene>
    <name evidence="3" type="ORF">DFR56_102263</name>
</gene>
<comment type="caution">
    <text evidence="3">The sequence shown here is derived from an EMBL/GenBank/DDBJ whole genome shotgun (WGS) entry which is preliminary data.</text>
</comment>
<protein>
    <submittedName>
        <fullName evidence="3">2Fe-2S iron-sulfur cluster protein</fullName>
    </submittedName>
</protein>
<evidence type="ECO:0000256" key="2">
    <source>
        <dbReference type="SAM" id="MobiDB-lite"/>
    </source>
</evidence>
<sequence>MTTKRIVNHPVLGKLEENKKITFTFDGQSYDGYENDTIASALLAHGIRTLRKHEESGNPRGIYCNIGHCYECRVTVDEVSNVRACLTPIKENMVIESGKVQPSPLDPKNEGDLPRTYDEFIRSEEQKKNANK</sequence>
<dbReference type="AlphaFoldDB" id="A0A2V3W7C0"/>
<dbReference type="InterPro" id="IPR042204">
    <property type="entry name" value="2Fe-2S-bd_N"/>
</dbReference>
<proteinExistence type="predicted"/>
<dbReference type="RefSeq" id="WP_110394205.1">
    <property type="nucleotide sequence ID" value="NZ_JBHUHB010000001.1"/>
</dbReference>
<dbReference type="OrthoDB" id="573392at2"/>
<dbReference type="Pfam" id="PF13510">
    <property type="entry name" value="Fer2_4"/>
    <property type="match status" value="1"/>
</dbReference>
<feature type="region of interest" description="Disordered" evidence="2">
    <location>
        <begin position="98"/>
        <end position="132"/>
    </location>
</feature>
<reference evidence="3 4" key="1">
    <citation type="submission" date="2018-05" db="EMBL/GenBank/DDBJ databases">
        <title>Genomic Encyclopedia of Type Strains, Phase IV (KMG-IV): sequencing the most valuable type-strain genomes for metagenomic binning, comparative biology and taxonomic classification.</title>
        <authorList>
            <person name="Goeker M."/>
        </authorList>
    </citation>
    <scope>NUCLEOTIDE SEQUENCE [LARGE SCALE GENOMIC DNA]</scope>
    <source>
        <strain evidence="3 4">DSM 28556</strain>
    </source>
</reference>
<dbReference type="GO" id="GO:0016491">
    <property type="term" value="F:oxidoreductase activity"/>
    <property type="evidence" value="ECO:0007669"/>
    <property type="project" value="UniProtKB-KW"/>
</dbReference>
<dbReference type="Proteomes" id="UP000247978">
    <property type="component" value="Unassembled WGS sequence"/>
</dbReference>